<evidence type="ECO:0000256" key="1">
    <source>
        <dbReference type="SAM" id="MobiDB-lite"/>
    </source>
</evidence>
<name>A0A8X9A916_SALSN</name>
<dbReference type="GO" id="GO:0005516">
    <property type="term" value="F:calmodulin binding"/>
    <property type="evidence" value="ECO:0007669"/>
    <property type="project" value="InterPro"/>
</dbReference>
<feature type="compositionally biased region" description="Polar residues" evidence="1">
    <location>
        <begin position="183"/>
        <end position="195"/>
    </location>
</feature>
<evidence type="ECO:0000313" key="2">
    <source>
        <dbReference type="EMBL" id="KAG6433512.1"/>
    </source>
</evidence>
<reference evidence="2" key="2">
    <citation type="submission" date="2020-08" db="EMBL/GenBank/DDBJ databases">
        <title>Plant Genome Project.</title>
        <authorList>
            <person name="Zhang R.-G."/>
        </authorList>
    </citation>
    <scope>NUCLEOTIDE SEQUENCE</scope>
    <source>
        <strain evidence="2">Huo1</strain>
        <tissue evidence="2">Leaf</tissue>
    </source>
</reference>
<dbReference type="Proteomes" id="UP000298416">
    <property type="component" value="Unassembled WGS sequence"/>
</dbReference>
<reference evidence="2" key="1">
    <citation type="submission" date="2018-01" db="EMBL/GenBank/DDBJ databases">
        <authorList>
            <person name="Mao J.F."/>
        </authorList>
    </citation>
    <scope>NUCLEOTIDE SEQUENCE</scope>
    <source>
        <strain evidence="2">Huo1</strain>
        <tissue evidence="2">Leaf</tissue>
    </source>
</reference>
<feature type="compositionally biased region" description="Polar residues" evidence="1">
    <location>
        <begin position="1"/>
        <end position="11"/>
    </location>
</feature>
<keyword evidence="3" id="KW-1185">Reference proteome</keyword>
<feature type="region of interest" description="Disordered" evidence="1">
    <location>
        <begin position="1"/>
        <end position="29"/>
    </location>
</feature>
<proteinExistence type="predicted"/>
<dbReference type="EMBL" id="PNBA02000002">
    <property type="protein sequence ID" value="KAG6433512.1"/>
    <property type="molecule type" value="Genomic_DNA"/>
</dbReference>
<dbReference type="InterPro" id="IPR044681">
    <property type="entry name" value="PICBP-like"/>
</dbReference>
<evidence type="ECO:0000313" key="3">
    <source>
        <dbReference type="Proteomes" id="UP000298416"/>
    </source>
</evidence>
<dbReference type="AlphaFoldDB" id="A0A8X9A916"/>
<organism evidence="2">
    <name type="scientific">Salvia splendens</name>
    <name type="common">Scarlet sage</name>
    <dbReference type="NCBI Taxonomy" id="180675"/>
    <lineage>
        <taxon>Eukaryota</taxon>
        <taxon>Viridiplantae</taxon>
        <taxon>Streptophyta</taxon>
        <taxon>Embryophyta</taxon>
        <taxon>Tracheophyta</taxon>
        <taxon>Spermatophyta</taxon>
        <taxon>Magnoliopsida</taxon>
        <taxon>eudicotyledons</taxon>
        <taxon>Gunneridae</taxon>
        <taxon>Pentapetalae</taxon>
        <taxon>asterids</taxon>
        <taxon>lamiids</taxon>
        <taxon>Lamiales</taxon>
        <taxon>Lamiaceae</taxon>
        <taxon>Nepetoideae</taxon>
        <taxon>Mentheae</taxon>
        <taxon>Salviinae</taxon>
        <taxon>Salvia</taxon>
        <taxon>Salvia subgen. Calosphace</taxon>
        <taxon>core Calosphace</taxon>
    </lineage>
</organism>
<dbReference type="PANTHER" id="PTHR33923:SF2">
    <property type="entry name" value="CALMODULIN-BINDING PROTEIN-RELATED"/>
    <property type="match status" value="1"/>
</dbReference>
<accession>A0A8X9A916</accession>
<feature type="compositionally biased region" description="Basic and acidic residues" evidence="1">
    <location>
        <begin position="158"/>
        <end position="182"/>
    </location>
</feature>
<gene>
    <name evidence="2" type="ORF">SASPL_105126</name>
</gene>
<protein>
    <submittedName>
        <fullName evidence="2">Uncharacterized protein</fullName>
    </submittedName>
</protein>
<feature type="region of interest" description="Disordered" evidence="1">
    <location>
        <begin position="158"/>
        <end position="195"/>
    </location>
</feature>
<comment type="caution">
    <text evidence="2">The sequence shown here is derived from an EMBL/GenBank/DDBJ whole genome shotgun (WGS) entry which is preliminary data.</text>
</comment>
<sequence>MKQSGSKTSPSHHPPNFTRLVSQPEELPNYMSRPLALTQEENDPRFVQRGRLLEQALIIQVCTQQVARATCSSTLKGSKFPDYPGGAGLQGTSGLKVCPCSYCSLNGRLRALVPPLKCFPSAKQAIKHDKGTKDSRNEPYTGDTELNCIEDECSIVHENKATPETEDARSTRATVKSEKSNQESEGTTSSRSRKG</sequence>
<dbReference type="PANTHER" id="PTHR33923">
    <property type="entry name" value="CALMODULIN-BINDING PROTEIN-RELATED"/>
    <property type="match status" value="1"/>
</dbReference>